<feature type="non-terminal residue" evidence="1">
    <location>
        <position position="1"/>
    </location>
</feature>
<reference evidence="1 2" key="1">
    <citation type="journal article" date="2018" name="Front. Plant Sci.">
        <title>Red Clover (Trifolium pratense) and Zigzag Clover (T. medium) - A Picture of Genomic Similarities and Differences.</title>
        <authorList>
            <person name="Dluhosova J."/>
            <person name="Istvanek J."/>
            <person name="Nedelnik J."/>
            <person name="Repkova J."/>
        </authorList>
    </citation>
    <scope>NUCLEOTIDE SEQUENCE [LARGE SCALE GENOMIC DNA]</scope>
    <source>
        <strain evidence="2">cv. 10/8</strain>
        <tissue evidence="1">Leaf</tissue>
    </source>
</reference>
<accession>A0A392VWT9</accession>
<dbReference type="AlphaFoldDB" id="A0A392VWT9"/>
<sequence>TDRFFRTVTGSRRFMPVPSGFLPVSLTSGFGIHSGPLLFPVHGRIGRTGRSGSYNIAQIPIG</sequence>
<evidence type="ECO:0000313" key="1">
    <source>
        <dbReference type="EMBL" id="MCI91939.1"/>
    </source>
</evidence>
<evidence type="ECO:0000313" key="2">
    <source>
        <dbReference type="Proteomes" id="UP000265520"/>
    </source>
</evidence>
<protein>
    <submittedName>
        <fullName evidence="1">Uncharacterized protein</fullName>
    </submittedName>
</protein>
<dbReference type="Proteomes" id="UP000265520">
    <property type="component" value="Unassembled WGS sequence"/>
</dbReference>
<organism evidence="1 2">
    <name type="scientific">Trifolium medium</name>
    <dbReference type="NCBI Taxonomy" id="97028"/>
    <lineage>
        <taxon>Eukaryota</taxon>
        <taxon>Viridiplantae</taxon>
        <taxon>Streptophyta</taxon>
        <taxon>Embryophyta</taxon>
        <taxon>Tracheophyta</taxon>
        <taxon>Spermatophyta</taxon>
        <taxon>Magnoliopsida</taxon>
        <taxon>eudicotyledons</taxon>
        <taxon>Gunneridae</taxon>
        <taxon>Pentapetalae</taxon>
        <taxon>rosids</taxon>
        <taxon>fabids</taxon>
        <taxon>Fabales</taxon>
        <taxon>Fabaceae</taxon>
        <taxon>Papilionoideae</taxon>
        <taxon>50 kb inversion clade</taxon>
        <taxon>NPAAA clade</taxon>
        <taxon>Hologalegina</taxon>
        <taxon>IRL clade</taxon>
        <taxon>Trifolieae</taxon>
        <taxon>Trifolium</taxon>
    </lineage>
</organism>
<proteinExistence type="predicted"/>
<dbReference type="EMBL" id="LXQA011286548">
    <property type="protein sequence ID" value="MCI91939.1"/>
    <property type="molecule type" value="Genomic_DNA"/>
</dbReference>
<name>A0A392VWT9_9FABA</name>
<comment type="caution">
    <text evidence="1">The sequence shown here is derived from an EMBL/GenBank/DDBJ whole genome shotgun (WGS) entry which is preliminary data.</text>
</comment>
<keyword evidence="2" id="KW-1185">Reference proteome</keyword>